<dbReference type="EMBL" id="FMSP01000020">
    <property type="protein sequence ID" value="SCV74120.1"/>
    <property type="molecule type" value="Genomic_DNA"/>
</dbReference>
<gene>
    <name evidence="1" type="ORF">BQ2448_6552</name>
</gene>
<evidence type="ECO:0000313" key="1">
    <source>
        <dbReference type="EMBL" id="SCV74120.1"/>
    </source>
</evidence>
<sequence>MAVTAVHKLTIQQQQQQHADIIARFHKELNFVNGPNAIHTTLSLATHKSFPRVEGVVSERDVARVHGVATAFGRVCRDEAGRGTGNIEKEKVNLGLEIDLLLFDVSGTSPGFIPADPTKGGIHAVHTGLSTVMLERLNWEQIYPDRTSIGSTLIASPRRAAPCEVEKGHRCCSNEPAVPHVLPELLRSNEVMVIPPTLLSLHPHG</sequence>
<dbReference type="Proteomes" id="UP000198372">
    <property type="component" value="Unassembled WGS sequence"/>
</dbReference>
<name>A0A238FK02_9BASI</name>
<reference evidence="2" key="1">
    <citation type="submission" date="2016-09" db="EMBL/GenBank/DDBJ databases">
        <authorList>
            <person name="Jeantristanb JTB J.-T."/>
            <person name="Ricardo R."/>
        </authorList>
    </citation>
    <scope>NUCLEOTIDE SEQUENCE [LARGE SCALE GENOMIC DNA]</scope>
</reference>
<dbReference type="AlphaFoldDB" id="A0A238FK02"/>
<organism evidence="1 2">
    <name type="scientific">Microbotryum intermedium</name>
    <dbReference type="NCBI Taxonomy" id="269621"/>
    <lineage>
        <taxon>Eukaryota</taxon>
        <taxon>Fungi</taxon>
        <taxon>Dikarya</taxon>
        <taxon>Basidiomycota</taxon>
        <taxon>Pucciniomycotina</taxon>
        <taxon>Microbotryomycetes</taxon>
        <taxon>Microbotryales</taxon>
        <taxon>Microbotryaceae</taxon>
        <taxon>Microbotryum</taxon>
    </lineage>
</organism>
<keyword evidence="2" id="KW-1185">Reference proteome</keyword>
<evidence type="ECO:0000313" key="2">
    <source>
        <dbReference type="Proteomes" id="UP000198372"/>
    </source>
</evidence>
<proteinExistence type="predicted"/>
<protein>
    <submittedName>
        <fullName evidence="1">BQ2448_6552 protein</fullName>
    </submittedName>
</protein>
<accession>A0A238FK02</accession>